<feature type="domain" description="Bromo" evidence="4">
    <location>
        <begin position="39"/>
        <end position="111"/>
    </location>
</feature>
<reference evidence="5 6" key="1">
    <citation type="journal article" date="2018" name="G3 (Bethesda)">
        <title>Phylogenetic and Phylogenomic Definition of Rhizopus Species.</title>
        <authorList>
            <person name="Gryganskyi A.P."/>
            <person name="Golan J."/>
            <person name="Dolatabadi S."/>
            <person name="Mondo S."/>
            <person name="Robb S."/>
            <person name="Idnurm A."/>
            <person name="Muszewska A."/>
            <person name="Steczkiewicz K."/>
            <person name="Masonjones S."/>
            <person name="Liao H.L."/>
            <person name="Gajdeczka M.T."/>
            <person name="Anike F."/>
            <person name="Vuek A."/>
            <person name="Anishchenko I.M."/>
            <person name="Voigt K."/>
            <person name="de Hoog G.S."/>
            <person name="Smith M.E."/>
            <person name="Heitman J."/>
            <person name="Vilgalys R."/>
            <person name="Stajich J.E."/>
        </authorList>
    </citation>
    <scope>NUCLEOTIDE SEQUENCE [LARGE SCALE GENOMIC DNA]</scope>
    <source>
        <strain evidence="5 6">LSU 92-RS-03</strain>
    </source>
</reference>
<organism evidence="5 6">
    <name type="scientific">Rhizopus stolonifer</name>
    <name type="common">Rhizopus nigricans</name>
    <dbReference type="NCBI Taxonomy" id="4846"/>
    <lineage>
        <taxon>Eukaryota</taxon>
        <taxon>Fungi</taxon>
        <taxon>Fungi incertae sedis</taxon>
        <taxon>Mucoromycota</taxon>
        <taxon>Mucoromycotina</taxon>
        <taxon>Mucoromycetes</taxon>
        <taxon>Mucorales</taxon>
        <taxon>Mucorineae</taxon>
        <taxon>Rhizopodaceae</taxon>
        <taxon>Rhizopus</taxon>
    </lineage>
</organism>
<feature type="region of interest" description="Disordered" evidence="3">
    <location>
        <begin position="584"/>
        <end position="607"/>
    </location>
</feature>
<gene>
    <name evidence="5" type="ORF">CU098_010287</name>
</gene>
<evidence type="ECO:0000313" key="5">
    <source>
        <dbReference type="EMBL" id="RCI01402.1"/>
    </source>
</evidence>
<keyword evidence="6" id="KW-1185">Reference proteome</keyword>
<dbReference type="PRINTS" id="PR00503">
    <property type="entry name" value="BROMODOMAIN"/>
</dbReference>
<dbReference type="Proteomes" id="UP000253551">
    <property type="component" value="Unassembled WGS sequence"/>
</dbReference>
<dbReference type="OrthoDB" id="21449at2759"/>
<protein>
    <recommendedName>
        <fullName evidence="4">Bromo domain-containing protein</fullName>
    </recommendedName>
</protein>
<sequence>MSHVAQKRSFSSIADDSSTQAVMTPAEKKWCMQTIRALKKHKRAIAFLDPVDPIQFNIPDYFDIIKHPMDLGTVEKKLLADAYKSVDEFKADIQLMFDNCYLYNNPGDPVCLDAKKLEEHYQKLCKKEPSLTTEPHHVYTDTQSIPAPPSATTIKLAIQKPPSLPPSPSTMHIEPPLEMKPEPVMKTDPPPEIKPEPIVTFVNNDPVPSMPEDQFKRCEALVRELKKPKYKGIAWPFENPVDAAAWGATDYYDIIKQPMDMSTYEKKLYSHQYSHEEELAQDIRLMFRNCYLYNPPDHLVANLGKEFEAIFEKQWAKLHQQKDSKKKKESKRQRTSLEPPLAIEPTSSSAVVDHHSDMIEPTSSENKSNNGPTILRLKIKVSQPKEEPVKEPEVTSPPKPKIPGLALSKEPPTPTLSNNGPKLAIAKKEPPKPKETVDVKPFDIADIYSQIHNEKKLKEQQKREEQEKWERQEKLRLESERVATEKRMHELREQSRKFKAKKEQDKQHRLYALNAVSIDISRQKMRFSEYEKEHMSRDQDWHDVFVWQRDTNDYRHIPAPGFVKRAQIKLPELRKRLLSKCVRLENSKSNSQPINMMDDGGSDMDVE</sequence>
<dbReference type="GO" id="GO:0005634">
    <property type="term" value="C:nucleus"/>
    <property type="evidence" value="ECO:0007669"/>
    <property type="project" value="TreeGrafter"/>
</dbReference>
<dbReference type="SMART" id="SM00297">
    <property type="entry name" value="BROMO"/>
    <property type="match status" value="2"/>
</dbReference>
<dbReference type="GO" id="GO:0006338">
    <property type="term" value="P:chromatin remodeling"/>
    <property type="evidence" value="ECO:0007669"/>
    <property type="project" value="TreeGrafter"/>
</dbReference>
<feature type="compositionally biased region" description="Basic and acidic residues" evidence="3">
    <location>
        <begin position="426"/>
        <end position="441"/>
    </location>
</feature>
<comment type="caution">
    <text evidence="5">The sequence shown here is derived from an EMBL/GenBank/DDBJ whole genome shotgun (WGS) entry which is preliminary data.</text>
</comment>
<feature type="compositionally biased region" description="Basic residues" evidence="3">
    <location>
        <begin position="324"/>
        <end position="334"/>
    </location>
</feature>
<evidence type="ECO:0000256" key="2">
    <source>
        <dbReference type="PROSITE-ProRule" id="PRU00035"/>
    </source>
</evidence>
<dbReference type="InterPro" id="IPR001487">
    <property type="entry name" value="Bromodomain"/>
</dbReference>
<dbReference type="InterPro" id="IPR036427">
    <property type="entry name" value="Bromodomain-like_sf"/>
</dbReference>
<dbReference type="InterPro" id="IPR018359">
    <property type="entry name" value="Bromodomain_CS"/>
</dbReference>
<feature type="region of interest" description="Disordered" evidence="3">
    <location>
        <begin position="484"/>
        <end position="506"/>
    </location>
</feature>
<dbReference type="STRING" id="4846.A0A367KHS2"/>
<evidence type="ECO:0000256" key="3">
    <source>
        <dbReference type="SAM" id="MobiDB-lite"/>
    </source>
</evidence>
<dbReference type="GO" id="GO:0006355">
    <property type="term" value="P:regulation of DNA-templated transcription"/>
    <property type="evidence" value="ECO:0007669"/>
    <property type="project" value="TreeGrafter"/>
</dbReference>
<name>A0A367KHS2_RHIST</name>
<feature type="compositionally biased region" description="Basic and acidic residues" evidence="3">
    <location>
        <begin position="383"/>
        <end position="393"/>
    </location>
</feature>
<evidence type="ECO:0000259" key="4">
    <source>
        <dbReference type="PROSITE" id="PS50014"/>
    </source>
</evidence>
<dbReference type="PANTHER" id="PTHR22880:SF225">
    <property type="entry name" value="BROMODOMAIN-CONTAINING PROTEIN BET-1-RELATED"/>
    <property type="match status" value="1"/>
</dbReference>
<evidence type="ECO:0000256" key="1">
    <source>
        <dbReference type="ARBA" id="ARBA00023117"/>
    </source>
</evidence>
<feature type="region of interest" description="Disordered" evidence="3">
    <location>
        <begin position="379"/>
        <end position="441"/>
    </location>
</feature>
<accession>A0A367KHS2</accession>
<dbReference type="InterPro" id="IPR050935">
    <property type="entry name" value="Bromo_chromatin_reader"/>
</dbReference>
<dbReference type="Pfam" id="PF00439">
    <property type="entry name" value="Bromodomain"/>
    <property type="match status" value="2"/>
</dbReference>
<dbReference type="GO" id="GO:0000785">
    <property type="term" value="C:chromatin"/>
    <property type="evidence" value="ECO:0007669"/>
    <property type="project" value="TreeGrafter"/>
</dbReference>
<dbReference type="AlphaFoldDB" id="A0A367KHS2"/>
<dbReference type="SUPFAM" id="SSF47370">
    <property type="entry name" value="Bromodomain"/>
    <property type="match status" value="2"/>
</dbReference>
<dbReference type="PANTHER" id="PTHR22880">
    <property type="entry name" value="FALZ-RELATED BROMODOMAIN-CONTAINING PROTEINS"/>
    <property type="match status" value="1"/>
</dbReference>
<dbReference type="PROSITE" id="PS50014">
    <property type="entry name" value="BROMODOMAIN_2"/>
    <property type="match status" value="2"/>
</dbReference>
<evidence type="ECO:0000313" key="6">
    <source>
        <dbReference type="Proteomes" id="UP000253551"/>
    </source>
</evidence>
<feature type="domain" description="Bromo" evidence="4">
    <location>
        <begin position="229"/>
        <end position="301"/>
    </location>
</feature>
<keyword evidence="1 2" id="KW-0103">Bromodomain</keyword>
<feature type="region of interest" description="Disordered" evidence="3">
    <location>
        <begin position="454"/>
        <end position="473"/>
    </location>
</feature>
<feature type="region of interest" description="Disordered" evidence="3">
    <location>
        <begin position="319"/>
        <end position="353"/>
    </location>
</feature>
<dbReference type="EMBL" id="PJQM01001745">
    <property type="protein sequence ID" value="RCI01402.1"/>
    <property type="molecule type" value="Genomic_DNA"/>
</dbReference>
<proteinExistence type="predicted"/>
<dbReference type="Gene3D" id="1.20.920.10">
    <property type="entry name" value="Bromodomain-like"/>
    <property type="match status" value="2"/>
</dbReference>
<dbReference type="PROSITE" id="PS00633">
    <property type="entry name" value="BROMODOMAIN_1"/>
    <property type="match status" value="1"/>
</dbReference>